<dbReference type="PRINTS" id="PR00455">
    <property type="entry name" value="HTHTETR"/>
</dbReference>
<evidence type="ECO:0000256" key="1">
    <source>
        <dbReference type="ARBA" id="ARBA00022491"/>
    </source>
</evidence>
<dbReference type="EMBL" id="PQGA01000018">
    <property type="protein sequence ID" value="POR47473.1"/>
    <property type="molecule type" value="Genomic_DNA"/>
</dbReference>
<evidence type="ECO:0000256" key="5">
    <source>
        <dbReference type="PROSITE-ProRule" id="PRU00335"/>
    </source>
</evidence>
<keyword evidence="1" id="KW-0678">Repressor</keyword>
<feature type="DNA-binding region" description="H-T-H motif" evidence="5">
    <location>
        <begin position="33"/>
        <end position="52"/>
    </location>
</feature>
<dbReference type="Pfam" id="PF00440">
    <property type="entry name" value="TetR_N"/>
    <property type="match status" value="1"/>
</dbReference>
<evidence type="ECO:0000313" key="7">
    <source>
        <dbReference type="EMBL" id="POR47473.1"/>
    </source>
</evidence>
<sequence>MPKISDAHREMRRAQILDAAWRCFYREGVQATTMEQIIKEADMSASAMYRYFGGKDDIIFSAISASLSAVARLLELIVARDLGPAALVARVTADIEAFSQRENYNLAAIAMHGWSEAQRDERVRELIRGFYEGFREQLVARVLRWQAQEEVAPDADATEVAKALQSIILGYVVQMSIMRDVDPAGHARGLAALLGTRAGDLE</sequence>
<keyword evidence="8" id="KW-1185">Reference proteome</keyword>
<dbReference type="GO" id="GO:0000976">
    <property type="term" value="F:transcription cis-regulatory region binding"/>
    <property type="evidence" value="ECO:0007669"/>
    <property type="project" value="TreeGrafter"/>
</dbReference>
<dbReference type="Gene3D" id="1.10.357.10">
    <property type="entry name" value="Tetracycline Repressor, domain 2"/>
    <property type="match status" value="1"/>
</dbReference>
<gene>
    <name evidence="7" type="ORF">B0G62_11864</name>
</gene>
<dbReference type="RefSeq" id="WP_103706822.1">
    <property type="nucleotide sequence ID" value="NZ_PQGA01000018.1"/>
</dbReference>
<dbReference type="Proteomes" id="UP000237381">
    <property type="component" value="Unassembled WGS sequence"/>
</dbReference>
<keyword evidence="3 5" id="KW-0238">DNA-binding</keyword>
<protein>
    <submittedName>
        <fullName evidence="7">TetR family transcriptional regulator</fullName>
    </submittedName>
</protein>
<dbReference type="InterPro" id="IPR001647">
    <property type="entry name" value="HTH_TetR"/>
</dbReference>
<organism evidence="7 8">
    <name type="scientific">Paraburkholderia eburnea</name>
    <dbReference type="NCBI Taxonomy" id="1189126"/>
    <lineage>
        <taxon>Bacteria</taxon>
        <taxon>Pseudomonadati</taxon>
        <taxon>Pseudomonadota</taxon>
        <taxon>Betaproteobacteria</taxon>
        <taxon>Burkholderiales</taxon>
        <taxon>Burkholderiaceae</taxon>
        <taxon>Paraburkholderia</taxon>
    </lineage>
</organism>
<evidence type="ECO:0000313" key="8">
    <source>
        <dbReference type="Proteomes" id="UP000237381"/>
    </source>
</evidence>
<dbReference type="OrthoDB" id="9816320at2"/>
<reference evidence="7 8" key="1">
    <citation type="submission" date="2018-01" db="EMBL/GenBank/DDBJ databases">
        <title>Genomic Encyclopedia of Type Strains, Phase III (KMG-III): the genomes of soil and plant-associated and newly described type strains.</title>
        <authorList>
            <person name="Whitman W."/>
        </authorList>
    </citation>
    <scope>NUCLEOTIDE SEQUENCE [LARGE SCALE GENOMIC DNA]</scope>
    <source>
        <strain evidence="7 8">JCM 18070</strain>
    </source>
</reference>
<proteinExistence type="predicted"/>
<dbReference type="InterPro" id="IPR009057">
    <property type="entry name" value="Homeodomain-like_sf"/>
</dbReference>
<keyword evidence="4" id="KW-0804">Transcription</keyword>
<dbReference type="Pfam" id="PF13977">
    <property type="entry name" value="TetR_C_6"/>
    <property type="match status" value="1"/>
</dbReference>
<accession>A0A2S4LYD9</accession>
<evidence type="ECO:0000259" key="6">
    <source>
        <dbReference type="PROSITE" id="PS50977"/>
    </source>
</evidence>
<dbReference type="PROSITE" id="PS50977">
    <property type="entry name" value="HTH_TETR_2"/>
    <property type="match status" value="1"/>
</dbReference>
<dbReference type="GO" id="GO:0003700">
    <property type="term" value="F:DNA-binding transcription factor activity"/>
    <property type="evidence" value="ECO:0007669"/>
    <property type="project" value="TreeGrafter"/>
</dbReference>
<dbReference type="InterPro" id="IPR036271">
    <property type="entry name" value="Tet_transcr_reg_TetR-rel_C_sf"/>
</dbReference>
<dbReference type="PANTHER" id="PTHR30055">
    <property type="entry name" value="HTH-TYPE TRANSCRIPTIONAL REGULATOR RUTR"/>
    <property type="match status" value="1"/>
</dbReference>
<evidence type="ECO:0000256" key="3">
    <source>
        <dbReference type="ARBA" id="ARBA00023125"/>
    </source>
</evidence>
<feature type="domain" description="HTH tetR-type" evidence="6">
    <location>
        <begin position="10"/>
        <end position="70"/>
    </location>
</feature>
<dbReference type="InterPro" id="IPR039538">
    <property type="entry name" value="BetI_C"/>
</dbReference>
<dbReference type="InterPro" id="IPR050109">
    <property type="entry name" value="HTH-type_TetR-like_transc_reg"/>
</dbReference>
<dbReference type="SUPFAM" id="SSF46689">
    <property type="entry name" value="Homeodomain-like"/>
    <property type="match status" value="1"/>
</dbReference>
<dbReference type="AlphaFoldDB" id="A0A2S4LYD9"/>
<evidence type="ECO:0000256" key="4">
    <source>
        <dbReference type="ARBA" id="ARBA00023163"/>
    </source>
</evidence>
<keyword evidence="2" id="KW-0805">Transcription regulation</keyword>
<dbReference type="PANTHER" id="PTHR30055:SF229">
    <property type="entry name" value="HTH-TYPE TRANSCRIPTIONAL REPRESSOR RV1474C"/>
    <property type="match status" value="1"/>
</dbReference>
<evidence type="ECO:0000256" key="2">
    <source>
        <dbReference type="ARBA" id="ARBA00023015"/>
    </source>
</evidence>
<name>A0A2S4LYD9_9BURK</name>
<comment type="caution">
    <text evidence="7">The sequence shown here is derived from an EMBL/GenBank/DDBJ whole genome shotgun (WGS) entry which is preliminary data.</text>
</comment>
<dbReference type="SUPFAM" id="SSF48498">
    <property type="entry name" value="Tetracyclin repressor-like, C-terminal domain"/>
    <property type="match status" value="1"/>
</dbReference>